<evidence type="ECO:0000256" key="11">
    <source>
        <dbReference type="ARBA" id="ARBA00022801"/>
    </source>
</evidence>
<evidence type="ECO:0000256" key="3">
    <source>
        <dbReference type="ARBA" id="ARBA00001936"/>
    </source>
</evidence>
<dbReference type="PRINTS" id="PR01791">
    <property type="entry name" value="REGUCALCIN"/>
</dbReference>
<proteinExistence type="inferred from homology"/>
<keyword evidence="15" id="KW-0862">Zinc</keyword>
<keyword evidence="12" id="KW-0106">Calcium</keyword>
<comment type="cofactor">
    <cofactor evidence="3">
        <name>Mn(2+)</name>
        <dbReference type="ChEBI" id="CHEBI:29035"/>
    </cofactor>
</comment>
<feature type="binding site" evidence="15">
    <location>
        <position position="181"/>
    </location>
    <ligand>
        <name>a divalent metal cation</name>
        <dbReference type="ChEBI" id="CHEBI:60240"/>
    </ligand>
</feature>
<comment type="cofactor">
    <cofactor evidence="4">
        <name>Mg(2+)</name>
        <dbReference type="ChEBI" id="CHEBI:18420"/>
    </cofactor>
</comment>
<evidence type="ECO:0000256" key="1">
    <source>
        <dbReference type="ARBA" id="ARBA00001589"/>
    </source>
</evidence>
<dbReference type="OrthoDB" id="423498at2759"/>
<reference evidence="18" key="1">
    <citation type="submission" date="2013-07" db="EMBL/GenBank/DDBJ databases">
        <title>Midgut Transcriptome Profiling of Anoplphora glabripennis, a Lignocellulose Degrading, Wood-Boring Cerambycid.</title>
        <authorList>
            <person name="Scully E.D."/>
            <person name="Hoover K."/>
            <person name="Carlson J.E."/>
            <person name="Tien M."/>
            <person name="Geib S.M."/>
        </authorList>
    </citation>
    <scope>NUCLEOTIDE SEQUENCE</scope>
</reference>
<dbReference type="SUPFAM" id="SSF63829">
    <property type="entry name" value="Calcium-dependent phosphotriesterase"/>
    <property type="match status" value="1"/>
</dbReference>
<evidence type="ECO:0000256" key="10">
    <source>
        <dbReference type="ARBA" id="ARBA00022723"/>
    </source>
</evidence>
<dbReference type="GO" id="GO:0019853">
    <property type="term" value="P:L-ascorbic acid biosynthetic process"/>
    <property type="evidence" value="ECO:0007669"/>
    <property type="project" value="TreeGrafter"/>
</dbReference>
<evidence type="ECO:0000256" key="6">
    <source>
        <dbReference type="ARBA" id="ARBA00008853"/>
    </source>
</evidence>
<evidence type="ECO:0000256" key="8">
    <source>
        <dbReference type="ARBA" id="ARBA00016808"/>
    </source>
</evidence>
<dbReference type="InterPro" id="IPR013658">
    <property type="entry name" value="SGL"/>
</dbReference>
<feature type="binding site" evidence="15">
    <location>
        <position position="128"/>
    </location>
    <ligand>
        <name>substrate</name>
    </ligand>
</feature>
<accession>V5GNF0</accession>
<sequence>MLYFVLLGVSFLAAAVEGANFSGPSIQQITPPVDHAEGPTWDGRKNILYFVDIHYGGVLAYHYDTNKLTRVTLNGEVSPVVPSRKDPNILLVGLNRSVVAIEWDGNLALGGQQVLATVSKDHPTSRFNDGKADKQGRLWWGTIGYESPTGDLNMYEAYFYKITKENLDNPTIVKAPVSNSNGLAWNKANNKLYYIDTPTRKIVEFVYDDDLGVLSKENRTAFDVDLYPGKITGYPDGMTIDEDDNLWICLYGGGSVIKANPTTGELLKVVPIPARDVTSAMWGGPDLDILFVTTSKHSLSDTEKVQQPGAGSVYAITNLGTKGLPVFTADIIDSIAKRRPSGGQ</sequence>
<dbReference type="EC" id="3.1.1.17" evidence="7"/>
<comment type="cofactor">
    <cofactor evidence="2">
        <name>Ca(2+)</name>
        <dbReference type="ChEBI" id="CHEBI:29108"/>
    </cofactor>
</comment>
<evidence type="ECO:0000259" key="17">
    <source>
        <dbReference type="Pfam" id="PF08450"/>
    </source>
</evidence>
<dbReference type="PANTHER" id="PTHR10907">
    <property type="entry name" value="REGUCALCIN"/>
    <property type="match status" value="1"/>
</dbReference>
<evidence type="ECO:0000256" key="2">
    <source>
        <dbReference type="ARBA" id="ARBA00001913"/>
    </source>
</evidence>
<evidence type="ECO:0000256" key="7">
    <source>
        <dbReference type="ARBA" id="ARBA00013227"/>
    </source>
</evidence>
<comment type="subcellular location">
    <subcellularLocation>
        <location evidence="5">Cytoplasm</location>
    </subcellularLocation>
</comment>
<feature type="binding site" evidence="15">
    <location>
        <position position="126"/>
    </location>
    <ligand>
        <name>substrate</name>
    </ligand>
</feature>
<evidence type="ECO:0000256" key="5">
    <source>
        <dbReference type="ARBA" id="ARBA00004496"/>
    </source>
</evidence>
<feature type="binding site" evidence="15">
    <location>
        <position position="146"/>
    </location>
    <ligand>
        <name>substrate</name>
    </ligand>
</feature>
<organism evidence="18">
    <name type="scientific">Anoplophora glabripennis</name>
    <name type="common">Asian longhorn beetle</name>
    <name type="synonym">Anoplophora nobilis</name>
    <dbReference type="NCBI Taxonomy" id="217634"/>
    <lineage>
        <taxon>Eukaryota</taxon>
        <taxon>Metazoa</taxon>
        <taxon>Ecdysozoa</taxon>
        <taxon>Arthropoda</taxon>
        <taxon>Hexapoda</taxon>
        <taxon>Insecta</taxon>
        <taxon>Pterygota</taxon>
        <taxon>Neoptera</taxon>
        <taxon>Endopterygota</taxon>
        <taxon>Coleoptera</taxon>
        <taxon>Polyphaga</taxon>
        <taxon>Cucujiformia</taxon>
        <taxon>Chrysomeloidea</taxon>
        <taxon>Cerambycidae</taxon>
        <taxon>Lamiinae</taxon>
        <taxon>Lamiini</taxon>
        <taxon>Anoplophora</taxon>
    </lineage>
</organism>
<dbReference type="InterPro" id="IPR005511">
    <property type="entry name" value="SMP-30"/>
</dbReference>
<dbReference type="AlphaFoldDB" id="V5GNF0"/>
<feature type="signal peptide" evidence="16">
    <location>
        <begin position="1"/>
        <end position="18"/>
    </location>
</feature>
<dbReference type="Pfam" id="PF08450">
    <property type="entry name" value="SGL"/>
    <property type="match status" value="1"/>
</dbReference>
<evidence type="ECO:0000256" key="14">
    <source>
        <dbReference type="PIRSR" id="PIRSR605511-1"/>
    </source>
</evidence>
<gene>
    <name evidence="18" type="primary">RGN</name>
</gene>
<evidence type="ECO:0000256" key="4">
    <source>
        <dbReference type="ARBA" id="ARBA00001946"/>
    </source>
</evidence>
<dbReference type="PRINTS" id="PR01790">
    <property type="entry name" value="SMP30FAMILY"/>
</dbReference>
<dbReference type="GO" id="GO:0005737">
    <property type="term" value="C:cytoplasm"/>
    <property type="evidence" value="ECO:0007669"/>
    <property type="project" value="UniProtKB-SubCell"/>
</dbReference>
<dbReference type="GO" id="GO:0030234">
    <property type="term" value="F:enzyme regulator activity"/>
    <property type="evidence" value="ECO:0007669"/>
    <property type="project" value="InterPro"/>
</dbReference>
<keyword evidence="16" id="KW-0732">Signal</keyword>
<feature type="active site" description="Proton donor/acceptor" evidence="14">
    <location>
        <position position="236"/>
    </location>
</feature>
<keyword evidence="11" id="KW-0378">Hydrolase</keyword>
<dbReference type="PANTHER" id="PTHR10907:SF47">
    <property type="entry name" value="REGUCALCIN"/>
    <property type="match status" value="1"/>
</dbReference>
<dbReference type="InterPro" id="IPR011042">
    <property type="entry name" value="6-blade_b-propeller_TolB-like"/>
</dbReference>
<dbReference type="GO" id="GO:0005509">
    <property type="term" value="F:calcium ion binding"/>
    <property type="evidence" value="ECO:0007669"/>
    <property type="project" value="InterPro"/>
</dbReference>
<feature type="binding site" evidence="15">
    <location>
        <position position="236"/>
    </location>
    <ligand>
        <name>a divalent metal cation</name>
        <dbReference type="ChEBI" id="CHEBI:60240"/>
    </ligand>
</feature>
<dbReference type="GeneID" id="108917672"/>
<feature type="binding site" evidence="15">
    <location>
        <position position="37"/>
    </location>
    <ligand>
        <name>a divalent metal cation</name>
        <dbReference type="ChEBI" id="CHEBI:60240"/>
    </ligand>
</feature>
<evidence type="ECO:0000256" key="13">
    <source>
        <dbReference type="ARBA" id="ARBA00032464"/>
    </source>
</evidence>
<evidence type="ECO:0000313" key="18">
    <source>
        <dbReference type="EMBL" id="JAB65644.1"/>
    </source>
</evidence>
<evidence type="ECO:0000256" key="16">
    <source>
        <dbReference type="SAM" id="SignalP"/>
    </source>
</evidence>
<name>V5GNF0_ANOGL</name>
<protein>
    <recommendedName>
        <fullName evidence="8">Regucalcin</fullName>
        <ecNumber evidence="7">3.1.1.17</ecNumber>
    </recommendedName>
    <alternativeName>
        <fullName evidence="13">Gluconolactonase</fullName>
    </alternativeName>
</protein>
<dbReference type="Gene3D" id="2.120.10.30">
    <property type="entry name" value="TolB, C-terminal domain"/>
    <property type="match status" value="1"/>
</dbReference>
<keyword evidence="10 15" id="KW-0479">Metal-binding</keyword>
<evidence type="ECO:0000256" key="15">
    <source>
        <dbReference type="PIRSR" id="PIRSR605511-2"/>
    </source>
</evidence>
<comment type="catalytic activity">
    <reaction evidence="1">
        <text>D-glucono-1,5-lactone + H2O = D-gluconate + H(+)</text>
        <dbReference type="Rhea" id="RHEA:10440"/>
        <dbReference type="ChEBI" id="CHEBI:15377"/>
        <dbReference type="ChEBI" id="CHEBI:15378"/>
        <dbReference type="ChEBI" id="CHEBI:16217"/>
        <dbReference type="ChEBI" id="CHEBI:18391"/>
        <dbReference type="EC" id="3.1.1.17"/>
    </reaction>
</comment>
<dbReference type="GO" id="GO:0004341">
    <property type="term" value="F:gluconolactonase activity"/>
    <property type="evidence" value="ECO:0007669"/>
    <property type="project" value="UniProtKB-EC"/>
</dbReference>
<feature type="domain" description="SMP-30/Gluconolactonase/LRE-like region" evidence="17">
    <location>
        <begin position="36"/>
        <end position="295"/>
    </location>
</feature>
<evidence type="ECO:0000256" key="9">
    <source>
        <dbReference type="ARBA" id="ARBA00022490"/>
    </source>
</evidence>
<keyword evidence="9" id="KW-0963">Cytoplasm</keyword>
<comment type="cofactor">
    <cofactor evidence="15">
        <name>Zn(2+)</name>
        <dbReference type="ChEBI" id="CHEBI:29105"/>
    </cofactor>
    <text evidence="15">Binds 1 divalent metal cation per subunit.</text>
</comment>
<feature type="chain" id="PRO_5004737444" description="Regucalcin" evidence="16">
    <location>
        <begin position="19"/>
        <end position="344"/>
    </location>
</feature>
<evidence type="ECO:0000256" key="12">
    <source>
        <dbReference type="ARBA" id="ARBA00022837"/>
    </source>
</evidence>
<dbReference type="InterPro" id="IPR008367">
    <property type="entry name" value="Regucalcin"/>
</dbReference>
<comment type="similarity">
    <text evidence="6">Belongs to the SMP-30/CGR1 family.</text>
</comment>
<dbReference type="EMBL" id="GALX01002822">
    <property type="protein sequence ID" value="JAB65644.1"/>
    <property type="molecule type" value="Transcribed_RNA"/>
</dbReference>